<reference evidence="2 3" key="1">
    <citation type="journal article" date="2015" name="Nature">
        <title>rRNA introns, odd ribosomes, and small enigmatic genomes across a large radiation of phyla.</title>
        <authorList>
            <person name="Brown C.T."/>
            <person name="Hug L.A."/>
            <person name="Thomas B.C."/>
            <person name="Sharon I."/>
            <person name="Castelle C.J."/>
            <person name="Singh A."/>
            <person name="Wilkins M.J."/>
            <person name="Williams K.H."/>
            <person name="Banfield J.F."/>
        </authorList>
    </citation>
    <scope>NUCLEOTIDE SEQUENCE [LARGE SCALE GENOMIC DNA]</scope>
</reference>
<dbReference type="EMBL" id="LBSV01000004">
    <property type="protein sequence ID" value="KKQ25967.1"/>
    <property type="molecule type" value="Genomic_DNA"/>
</dbReference>
<keyword evidence="1" id="KW-0472">Membrane</keyword>
<accession>A0A0G0G7E7</accession>
<proteinExistence type="predicted"/>
<dbReference type="Proteomes" id="UP000034917">
    <property type="component" value="Unassembled WGS sequence"/>
</dbReference>
<comment type="caution">
    <text evidence="2">The sequence shown here is derived from an EMBL/GenBank/DDBJ whole genome shotgun (WGS) entry which is preliminary data.</text>
</comment>
<evidence type="ECO:0000313" key="2">
    <source>
        <dbReference type="EMBL" id="KKQ25967.1"/>
    </source>
</evidence>
<keyword evidence="1" id="KW-0812">Transmembrane</keyword>
<protein>
    <submittedName>
        <fullName evidence="2">Uncharacterized protein</fullName>
    </submittedName>
</protein>
<evidence type="ECO:0000313" key="3">
    <source>
        <dbReference type="Proteomes" id="UP000034917"/>
    </source>
</evidence>
<organism evidence="2 3">
    <name type="scientific">Candidatus Roizmanbacteria bacterium GW2011_GWC2_37_13</name>
    <dbReference type="NCBI Taxonomy" id="1618486"/>
    <lineage>
        <taxon>Bacteria</taxon>
        <taxon>Candidatus Roizmaniibacteriota</taxon>
    </lineage>
</organism>
<keyword evidence="1" id="KW-1133">Transmembrane helix</keyword>
<name>A0A0G0G7E7_9BACT</name>
<feature type="transmembrane region" description="Helical" evidence="1">
    <location>
        <begin position="26"/>
        <end position="50"/>
    </location>
</feature>
<dbReference type="AlphaFoldDB" id="A0A0G0G7E7"/>
<evidence type="ECO:0000256" key="1">
    <source>
        <dbReference type="SAM" id="Phobius"/>
    </source>
</evidence>
<sequence length="62" mass="7116">MMITGLSMKYGWFLDPITARVIHSLFSLYFVIALVPMTLAGLIMFIFPYWQKAKAKNLNKSS</sequence>
<gene>
    <name evidence="2" type="ORF">US40_C0004G0002</name>
</gene>